<feature type="domain" description="SLH" evidence="1">
    <location>
        <begin position="4"/>
        <end position="62"/>
    </location>
</feature>
<dbReference type="Pfam" id="PF00395">
    <property type="entry name" value="SLH"/>
    <property type="match status" value="3"/>
</dbReference>
<dbReference type="PANTHER" id="PTHR43308">
    <property type="entry name" value="OUTER MEMBRANE PROTEIN ALPHA-RELATED"/>
    <property type="match status" value="1"/>
</dbReference>
<protein>
    <submittedName>
        <fullName evidence="2">S-layer homology domain-containing protein</fullName>
    </submittedName>
</protein>
<proteinExistence type="predicted"/>
<dbReference type="Proteomes" id="UP001231941">
    <property type="component" value="Unassembled WGS sequence"/>
</dbReference>
<dbReference type="InterPro" id="IPR001119">
    <property type="entry name" value="SLH_dom"/>
</dbReference>
<gene>
    <name evidence="2" type="ORF">Q5Y73_14355</name>
</gene>
<feature type="domain" description="SLH" evidence="1">
    <location>
        <begin position="64"/>
        <end position="127"/>
    </location>
</feature>
<evidence type="ECO:0000259" key="1">
    <source>
        <dbReference type="PROSITE" id="PS51272"/>
    </source>
</evidence>
<dbReference type="PROSITE" id="PS51272">
    <property type="entry name" value="SLH"/>
    <property type="match status" value="3"/>
</dbReference>
<feature type="domain" description="SLH" evidence="1">
    <location>
        <begin position="135"/>
        <end position="194"/>
    </location>
</feature>
<name>A0ABT9J0Z1_9BACL</name>
<accession>A0ABT9J0Z1</accession>
<organism evidence="2 3">
    <name type="scientific">Chengkuizengella axinellae</name>
    <dbReference type="NCBI Taxonomy" id="3064388"/>
    <lineage>
        <taxon>Bacteria</taxon>
        <taxon>Bacillati</taxon>
        <taxon>Bacillota</taxon>
        <taxon>Bacilli</taxon>
        <taxon>Bacillales</taxon>
        <taxon>Paenibacillaceae</taxon>
        <taxon>Chengkuizengella</taxon>
    </lineage>
</organism>
<dbReference type="PANTHER" id="PTHR43308:SF5">
    <property type="entry name" value="S-LAYER PROTEIN _ PEPTIDOGLYCAN ENDO-BETA-N-ACETYLGLUCOSAMINIDASE"/>
    <property type="match status" value="1"/>
</dbReference>
<sequence>MLISNEVSFKDVQSHWAKEAVNDMGSRMIINGVGDDLFKPNKEITRAEFAAIIVRGLGLKLEIGGTPFTDVKATAWYNDVIQTAYSYQLIKGYEDGTFRPNEKITREQAMVIIAKAMEITDLKEKLPSKAIEEQLGSYEDANQASEWAKKSLADVLQAGIITGKNELELAPKVNITRAEVAIMIQRLLEKSGLI</sequence>
<reference evidence="2 3" key="1">
    <citation type="submission" date="2023-08" db="EMBL/GenBank/DDBJ databases">
        <authorList>
            <person name="Park J.-S."/>
        </authorList>
    </citation>
    <scope>NUCLEOTIDE SEQUENCE [LARGE SCALE GENOMIC DNA]</scope>
    <source>
        <strain evidence="2 3">2205SS18-9</strain>
    </source>
</reference>
<dbReference type="EMBL" id="JAVAMP010000007">
    <property type="protein sequence ID" value="MDP5275296.1"/>
    <property type="molecule type" value="Genomic_DNA"/>
</dbReference>
<comment type="caution">
    <text evidence="2">The sequence shown here is derived from an EMBL/GenBank/DDBJ whole genome shotgun (WGS) entry which is preliminary data.</text>
</comment>
<keyword evidence="3" id="KW-1185">Reference proteome</keyword>
<dbReference type="InterPro" id="IPR051465">
    <property type="entry name" value="Cell_Envelope_Struct_Comp"/>
</dbReference>
<evidence type="ECO:0000313" key="2">
    <source>
        <dbReference type="EMBL" id="MDP5275296.1"/>
    </source>
</evidence>
<evidence type="ECO:0000313" key="3">
    <source>
        <dbReference type="Proteomes" id="UP001231941"/>
    </source>
</evidence>